<protein>
    <submittedName>
        <fullName evidence="1">Uncharacterized protein</fullName>
    </submittedName>
</protein>
<comment type="caution">
    <text evidence="1">The sequence shown here is derived from an EMBL/GenBank/DDBJ whole genome shotgun (WGS) entry which is preliminary data.</text>
</comment>
<sequence length="206" mass="22181">MNTTNTNPRGGAPVPPGRCTAVPSAGRAHRLEDAILAEFREFGIEATTAGVSDGPCRWWPGDRSPAPPQPITVSGSGDEAVVVVLGRTPLEFLFGTAGEGRAGLPLLLRTARARSFENRVCEKVTEAAMAVEARRLLIVCDATRTGPAERPRAIRWVREMAHRIGYESSINGLQDLATSYLVLVAATESADAARSVLDWYRGVEER</sequence>
<organism evidence="1 2">
    <name type="scientific">Nocardia vermiculata</name>
    <dbReference type="NCBI Taxonomy" id="257274"/>
    <lineage>
        <taxon>Bacteria</taxon>
        <taxon>Bacillati</taxon>
        <taxon>Actinomycetota</taxon>
        <taxon>Actinomycetes</taxon>
        <taxon>Mycobacteriales</taxon>
        <taxon>Nocardiaceae</taxon>
        <taxon>Nocardia</taxon>
    </lineage>
</organism>
<keyword evidence="2" id="KW-1185">Reference proteome</keyword>
<proteinExistence type="predicted"/>
<reference evidence="1 2" key="1">
    <citation type="submission" date="2020-04" db="EMBL/GenBank/DDBJ databases">
        <title>MicrobeNet Type strains.</title>
        <authorList>
            <person name="Nicholson A.C."/>
        </authorList>
    </citation>
    <scope>NUCLEOTIDE SEQUENCE [LARGE SCALE GENOMIC DNA]</scope>
    <source>
        <strain evidence="1 2">JCM 12354</strain>
    </source>
</reference>
<dbReference type="Proteomes" id="UP000565711">
    <property type="component" value="Unassembled WGS sequence"/>
</dbReference>
<dbReference type="RefSeq" id="WP_067879722.1">
    <property type="nucleotide sequence ID" value="NZ_JAAXOP010000021.1"/>
</dbReference>
<gene>
    <name evidence="1" type="ORF">HGA08_26895</name>
</gene>
<dbReference type="AlphaFoldDB" id="A0A846Y9A8"/>
<evidence type="ECO:0000313" key="2">
    <source>
        <dbReference type="Proteomes" id="UP000565711"/>
    </source>
</evidence>
<evidence type="ECO:0000313" key="1">
    <source>
        <dbReference type="EMBL" id="NKY53828.1"/>
    </source>
</evidence>
<name>A0A846Y9A8_9NOCA</name>
<dbReference type="EMBL" id="JAAXOP010000021">
    <property type="protein sequence ID" value="NKY53828.1"/>
    <property type="molecule type" value="Genomic_DNA"/>
</dbReference>
<accession>A0A846Y9A8</accession>